<evidence type="ECO:0000313" key="1">
    <source>
        <dbReference type="EMBL" id="NPT45589.1"/>
    </source>
</evidence>
<reference evidence="1 2" key="1">
    <citation type="submission" date="2019-11" db="EMBL/GenBank/DDBJ databases">
        <title>Metabolism of dissolved organic matter in forest soils.</title>
        <authorList>
            <person name="Cyle K.T."/>
            <person name="Wilhelm R.C."/>
            <person name="Martinez C.E."/>
        </authorList>
    </citation>
    <scope>NUCLEOTIDE SEQUENCE [LARGE SCALE GENOMIC DNA]</scope>
    <source>
        <strain evidence="1 2">1N</strain>
    </source>
</reference>
<sequence length="95" mass="10505">MPSGAKHPSAVDLVRCQIEYFVELARASSHIASTQSFATQRAAIAETFSEFVECHGAQDFSVFVELLARRLEERRSPEAASAVRKDLLLQLNVTP</sequence>
<accession>A0ABX2BXW7</accession>
<proteinExistence type="predicted"/>
<keyword evidence="2" id="KW-1185">Reference proteome</keyword>
<dbReference type="EMBL" id="WOEY01000122">
    <property type="protein sequence ID" value="NPT45589.1"/>
    <property type="molecule type" value="Genomic_DNA"/>
</dbReference>
<evidence type="ECO:0008006" key="3">
    <source>
        <dbReference type="Google" id="ProtNLM"/>
    </source>
</evidence>
<dbReference type="Proteomes" id="UP000652198">
    <property type="component" value="Unassembled WGS sequence"/>
</dbReference>
<name>A0ABX2BXW7_9BURK</name>
<organism evidence="1 2">
    <name type="scientific">Paraburkholderia solitsugae</name>
    <dbReference type="NCBI Taxonomy" id="2675748"/>
    <lineage>
        <taxon>Bacteria</taxon>
        <taxon>Pseudomonadati</taxon>
        <taxon>Pseudomonadota</taxon>
        <taxon>Betaproteobacteria</taxon>
        <taxon>Burkholderiales</taxon>
        <taxon>Burkholderiaceae</taxon>
        <taxon>Paraburkholderia</taxon>
    </lineage>
</organism>
<comment type="caution">
    <text evidence="1">The sequence shown here is derived from an EMBL/GenBank/DDBJ whole genome shotgun (WGS) entry which is preliminary data.</text>
</comment>
<protein>
    <recommendedName>
        <fullName evidence="3">FCD domain-containing protein</fullName>
    </recommendedName>
</protein>
<gene>
    <name evidence="1" type="ORF">GNZ12_30565</name>
</gene>
<evidence type="ECO:0000313" key="2">
    <source>
        <dbReference type="Proteomes" id="UP000652198"/>
    </source>
</evidence>